<dbReference type="OrthoDB" id="630188at2759"/>
<accession>A0A136J6R6</accession>
<feature type="region of interest" description="Disordered" evidence="1">
    <location>
        <begin position="247"/>
        <end position="324"/>
    </location>
</feature>
<dbReference type="Pfam" id="PF00149">
    <property type="entry name" value="Metallophos"/>
    <property type="match status" value="1"/>
</dbReference>
<dbReference type="InterPro" id="IPR004843">
    <property type="entry name" value="Calcineurin-like_PHP"/>
</dbReference>
<dbReference type="PANTHER" id="PTHR12905">
    <property type="entry name" value="METALLOPHOSPHOESTERASE"/>
    <property type="match status" value="1"/>
</dbReference>
<dbReference type="InterPro" id="IPR029052">
    <property type="entry name" value="Metallo-depent_PP-like"/>
</dbReference>
<proteinExistence type="predicted"/>
<evidence type="ECO:0000259" key="2">
    <source>
        <dbReference type="Pfam" id="PF00149"/>
    </source>
</evidence>
<dbReference type="Gene3D" id="3.60.21.10">
    <property type="match status" value="1"/>
</dbReference>
<feature type="domain" description="Calcineurin-like phosphoesterase" evidence="2">
    <location>
        <begin position="12"/>
        <end position="221"/>
    </location>
</feature>
<evidence type="ECO:0000256" key="1">
    <source>
        <dbReference type="SAM" id="MobiDB-lite"/>
    </source>
</evidence>
<dbReference type="Proteomes" id="UP000070501">
    <property type="component" value="Unassembled WGS sequence"/>
</dbReference>
<gene>
    <name evidence="3" type="ORF">Micbo1qcDRAFT_194203</name>
</gene>
<dbReference type="GO" id="GO:0016787">
    <property type="term" value="F:hydrolase activity"/>
    <property type="evidence" value="ECO:0007669"/>
    <property type="project" value="InterPro"/>
</dbReference>
<sequence length="363" mass="39874">MENTPTKTRRTRFVCISDTHNSTVKLPRGDVLIHAGDLTNTGSINELSKQISWLSKQDFERKIVIAGNHDLTLDTDFYTQHGAYHHNTNPQSPEDCQKLLTENTEILYLNHSGTTVTLTSLRGPRTTFTVFGSPYTPKMSTTTGDWAFQYSRGDLDAGRRIWQDIPLDTDVLITHGPARTHRDEQYLRANGSGGGPAGCEALRQAMWRVRPRLAVCGHIHEGRGAERVTWDLDSTNVRFKEKTVESWVDPGQGNNKISLVDASRRSGRPLDNDGSSAVTGKHATSGPSVSSVADDAARPGIGVEGLARSPSSPRSDQPALTGRQGRAETCIINCAIMSGSYPHRGPRRLMKPIVVDIDLPVRE</sequence>
<keyword evidence="4" id="KW-1185">Reference proteome</keyword>
<dbReference type="InParanoid" id="A0A136J6R6"/>
<evidence type="ECO:0000313" key="3">
    <source>
        <dbReference type="EMBL" id="KXJ92853.1"/>
    </source>
</evidence>
<dbReference type="InterPro" id="IPR051693">
    <property type="entry name" value="UPF0046_metallophosphoest"/>
</dbReference>
<dbReference type="EMBL" id="KQ964248">
    <property type="protein sequence ID" value="KXJ92853.1"/>
    <property type="molecule type" value="Genomic_DNA"/>
</dbReference>
<dbReference type="SUPFAM" id="SSF56300">
    <property type="entry name" value="Metallo-dependent phosphatases"/>
    <property type="match status" value="1"/>
</dbReference>
<feature type="compositionally biased region" description="Basic and acidic residues" evidence="1">
    <location>
        <begin position="262"/>
        <end position="271"/>
    </location>
</feature>
<dbReference type="AlphaFoldDB" id="A0A136J6R6"/>
<protein>
    <submittedName>
        <fullName evidence="3">Metallo-dependent phosphatase-like protein</fullName>
    </submittedName>
</protein>
<organism evidence="3 4">
    <name type="scientific">Microdochium bolleyi</name>
    <dbReference type="NCBI Taxonomy" id="196109"/>
    <lineage>
        <taxon>Eukaryota</taxon>
        <taxon>Fungi</taxon>
        <taxon>Dikarya</taxon>
        <taxon>Ascomycota</taxon>
        <taxon>Pezizomycotina</taxon>
        <taxon>Sordariomycetes</taxon>
        <taxon>Xylariomycetidae</taxon>
        <taxon>Xylariales</taxon>
        <taxon>Microdochiaceae</taxon>
        <taxon>Microdochium</taxon>
    </lineage>
</organism>
<evidence type="ECO:0000313" key="4">
    <source>
        <dbReference type="Proteomes" id="UP000070501"/>
    </source>
</evidence>
<dbReference type="PANTHER" id="PTHR12905:SF16">
    <property type="entry name" value="SER_THR PROTEIN PHOSPHATASE FAMILY PROTEIN (AFU_ORTHOLOGUE AFUA_1G06000)"/>
    <property type="match status" value="1"/>
</dbReference>
<dbReference type="CDD" id="cd07379">
    <property type="entry name" value="MPP_239FB"/>
    <property type="match status" value="1"/>
</dbReference>
<reference evidence="4" key="1">
    <citation type="submission" date="2016-02" db="EMBL/GenBank/DDBJ databases">
        <title>Draft genome sequence of Microdochium bolleyi, a fungal endophyte of beachgrass.</title>
        <authorList>
            <consortium name="DOE Joint Genome Institute"/>
            <person name="David A.S."/>
            <person name="May G."/>
            <person name="Haridas S."/>
            <person name="Lim J."/>
            <person name="Wang M."/>
            <person name="Labutti K."/>
            <person name="Lipzen A."/>
            <person name="Barry K."/>
            <person name="Grigoriev I.V."/>
        </authorList>
    </citation>
    <scope>NUCLEOTIDE SEQUENCE [LARGE SCALE GENOMIC DNA]</scope>
    <source>
        <strain evidence="4">J235TASD1</strain>
    </source>
</reference>
<name>A0A136J6R6_9PEZI</name>